<keyword evidence="11" id="KW-1185">Reference proteome</keyword>
<dbReference type="Pfam" id="PF00005">
    <property type="entry name" value="ABC_tran"/>
    <property type="match status" value="1"/>
</dbReference>
<protein>
    <submittedName>
        <fullName evidence="10">Type I secretion system permease/ATPase</fullName>
    </submittedName>
</protein>
<evidence type="ECO:0000259" key="8">
    <source>
        <dbReference type="PROSITE" id="PS50893"/>
    </source>
</evidence>
<keyword evidence="3" id="KW-0547">Nucleotide-binding</keyword>
<dbReference type="Gene3D" id="1.20.1560.10">
    <property type="entry name" value="ABC transporter type 1, transmembrane domain"/>
    <property type="match status" value="1"/>
</dbReference>
<reference evidence="10 11" key="1">
    <citation type="submission" date="2022-10" db="EMBL/GenBank/DDBJ databases">
        <title>Sphingomonas sp.</title>
        <authorList>
            <person name="Jin C."/>
        </authorList>
    </citation>
    <scope>NUCLEOTIDE SEQUENCE [LARGE SCALE GENOMIC DNA]</scope>
    <source>
        <strain evidence="10 11">BN140010</strain>
    </source>
</reference>
<evidence type="ECO:0000256" key="3">
    <source>
        <dbReference type="ARBA" id="ARBA00022741"/>
    </source>
</evidence>
<dbReference type="Gene3D" id="3.40.50.300">
    <property type="entry name" value="P-loop containing nucleotide triphosphate hydrolases"/>
    <property type="match status" value="1"/>
</dbReference>
<feature type="transmembrane region" description="Helical" evidence="7">
    <location>
        <begin position="144"/>
        <end position="162"/>
    </location>
</feature>
<dbReference type="NCBIfam" id="TIGR01842">
    <property type="entry name" value="type_I_sec_PrtD"/>
    <property type="match status" value="1"/>
</dbReference>
<dbReference type="InterPro" id="IPR039421">
    <property type="entry name" value="Type_1_exporter"/>
</dbReference>
<gene>
    <name evidence="10" type="ORF">OMW55_10345</name>
</gene>
<keyword evidence="2 7" id="KW-0812">Transmembrane</keyword>
<evidence type="ECO:0000256" key="6">
    <source>
        <dbReference type="ARBA" id="ARBA00023136"/>
    </source>
</evidence>
<dbReference type="InterPro" id="IPR027417">
    <property type="entry name" value="P-loop_NTPase"/>
</dbReference>
<dbReference type="InterPro" id="IPR017871">
    <property type="entry name" value="ABC_transporter-like_CS"/>
</dbReference>
<dbReference type="PANTHER" id="PTHR24221">
    <property type="entry name" value="ATP-BINDING CASSETTE SUB-FAMILY B"/>
    <property type="match status" value="1"/>
</dbReference>
<evidence type="ECO:0000313" key="11">
    <source>
        <dbReference type="Proteomes" id="UP001526246"/>
    </source>
</evidence>
<evidence type="ECO:0000256" key="1">
    <source>
        <dbReference type="ARBA" id="ARBA00004651"/>
    </source>
</evidence>
<keyword evidence="4" id="KW-0067">ATP-binding</keyword>
<dbReference type="InterPro" id="IPR003439">
    <property type="entry name" value="ABC_transporter-like_ATP-bd"/>
</dbReference>
<evidence type="ECO:0000256" key="7">
    <source>
        <dbReference type="SAM" id="Phobius"/>
    </source>
</evidence>
<dbReference type="InterPro" id="IPR010128">
    <property type="entry name" value="ATPase_T1SS_PrtD-like"/>
</dbReference>
<feature type="domain" description="ABC transmembrane type-1" evidence="9">
    <location>
        <begin position="14"/>
        <end position="289"/>
    </location>
</feature>
<dbReference type="PROSITE" id="PS00211">
    <property type="entry name" value="ABC_TRANSPORTER_1"/>
    <property type="match status" value="1"/>
</dbReference>
<dbReference type="SMART" id="SM00382">
    <property type="entry name" value="AAA"/>
    <property type="match status" value="1"/>
</dbReference>
<evidence type="ECO:0000256" key="2">
    <source>
        <dbReference type="ARBA" id="ARBA00022692"/>
    </source>
</evidence>
<dbReference type="InterPro" id="IPR003593">
    <property type="entry name" value="AAA+_ATPase"/>
</dbReference>
<keyword evidence="5 7" id="KW-1133">Transmembrane helix</keyword>
<evidence type="ECO:0000256" key="5">
    <source>
        <dbReference type="ARBA" id="ARBA00022989"/>
    </source>
</evidence>
<proteinExistence type="predicted"/>
<comment type="subcellular location">
    <subcellularLocation>
        <location evidence="1">Cell membrane</location>
        <topology evidence="1">Multi-pass membrane protein</topology>
    </subcellularLocation>
</comment>
<dbReference type="PANTHER" id="PTHR24221:SF248">
    <property type="entry name" value="ABC TRANSPORTER TRANSMEMBRANE REGION"/>
    <property type="match status" value="1"/>
</dbReference>
<feature type="domain" description="ABC transporter" evidence="8">
    <location>
        <begin position="320"/>
        <end position="561"/>
    </location>
</feature>
<feature type="transmembrane region" description="Helical" evidence="7">
    <location>
        <begin position="12"/>
        <end position="33"/>
    </location>
</feature>
<comment type="caution">
    <text evidence="10">The sequence shown here is derived from an EMBL/GenBank/DDBJ whole genome shotgun (WGS) entry which is preliminary data.</text>
</comment>
<evidence type="ECO:0000259" key="9">
    <source>
        <dbReference type="PROSITE" id="PS50929"/>
    </source>
</evidence>
<dbReference type="SUPFAM" id="SSF52540">
    <property type="entry name" value="P-loop containing nucleoside triphosphate hydrolases"/>
    <property type="match status" value="1"/>
</dbReference>
<keyword evidence="6 7" id="KW-0472">Membrane</keyword>
<dbReference type="PROSITE" id="PS50929">
    <property type="entry name" value="ABC_TM1F"/>
    <property type="match status" value="1"/>
</dbReference>
<sequence length="571" mass="61445">MAALRACRRHFTYALLFSALVNLLFIAPMLYMLQVYDRVIPTLGGATLLLLTVVLAFALMTFAGLDAIRTRLLVRAGIRLNRILAPEVIDATLVRPDGATRRLSRQAVREFDTLRQALTGPAVLAALDAPWVPIYILIGFLIHPWIGVLCIVGAGLSLFLAWRNEVATRARMERANAAAGRSYAEFDSTVASSDVVRALGMREAVVRGHLADRDEMLRLQTDASLAGGGLTALSRFTRQLIQSLALGLGALLAIDGKISPGSVFASMFIIGRALQPIDQLVGSWKTIIQARTAYAALNDLLNERPPEIALTRLPAPEGRLEVQGLTVTDPNQRPILLNVGFDVPSGQVVAIVGPSGAGKSTLVRTLAGAMLPAAGIIRFDGADQRNWSPERLAEHVGFMPQDSALFAGSIRDNISRFRGRLGDASDAIDADVIAAARLAGAHEMILRLPQGYDTQLGLGGRGLSAGQAQRVALARALFRDPRYLILDEPNSSLDAEGEQQLTETLRAAKNRGATILVVAHRMSILEVVDTLMVIRDGRVATVGPRDEVLKQLAAGAPERRRVPARTTEATS</sequence>
<dbReference type="InterPro" id="IPR036640">
    <property type="entry name" value="ABC1_TM_sf"/>
</dbReference>
<dbReference type="SUPFAM" id="SSF90123">
    <property type="entry name" value="ABC transporter transmembrane region"/>
    <property type="match status" value="1"/>
</dbReference>
<name>A0ABT3JGI9_9SPHN</name>
<dbReference type="EMBL" id="JAPDOB010000002">
    <property type="protein sequence ID" value="MCW3798203.1"/>
    <property type="molecule type" value="Genomic_DNA"/>
</dbReference>
<evidence type="ECO:0000256" key="4">
    <source>
        <dbReference type="ARBA" id="ARBA00022840"/>
    </source>
</evidence>
<accession>A0ABT3JGI9</accession>
<feature type="transmembrane region" description="Helical" evidence="7">
    <location>
        <begin position="39"/>
        <end position="65"/>
    </location>
</feature>
<evidence type="ECO:0000313" key="10">
    <source>
        <dbReference type="EMBL" id="MCW3798203.1"/>
    </source>
</evidence>
<dbReference type="Pfam" id="PF00664">
    <property type="entry name" value="ABC_membrane"/>
    <property type="match status" value="1"/>
</dbReference>
<organism evidence="10 11">
    <name type="scientific">Sphingomonas arvum</name>
    <dbReference type="NCBI Taxonomy" id="2992113"/>
    <lineage>
        <taxon>Bacteria</taxon>
        <taxon>Pseudomonadati</taxon>
        <taxon>Pseudomonadota</taxon>
        <taxon>Alphaproteobacteria</taxon>
        <taxon>Sphingomonadales</taxon>
        <taxon>Sphingomonadaceae</taxon>
        <taxon>Sphingomonas</taxon>
    </lineage>
</organism>
<dbReference type="Proteomes" id="UP001526246">
    <property type="component" value="Unassembled WGS sequence"/>
</dbReference>
<dbReference type="PROSITE" id="PS50893">
    <property type="entry name" value="ABC_TRANSPORTER_2"/>
    <property type="match status" value="1"/>
</dbReference>
<dbReference type="InterPro" id="IPR011527">
    <property type="entry name" value="ABC1_TM_dom"/>
</dbReference>